<sequence length="215" mass="23836">MDRRKALKNMGMALGYTIATPTLLGIVQSCKNETVLEWTPEFFTKDQGAVLTKLVDIILPKTDTPSASETQVNIFIDRFADQVMEKEQQDFLKMSMDRFIEKALKDAGKEKAGDLSPEELEPVLAAALKVTKEDEVTNNLAVKQYNEAIAKGKEALLDDGIARFAFANNLRGMTIWGYKTSEYVGEKVLAYLPIPGEYIACADTEELTGGKAWSL</sequence>
<proteinExistence type="predicted"/>
<dbReference type="EMBL" id="JACATN010000001">
    <property type="protein sequence ID" value="MBT2160490.1"/>
    <property type="molecule type" value="Genomic_DNA"/>
</dbReference>
<dbReference type="InterPro" id="IPR027056">
    <property type="entry name" value="Gluconate_2DH_su3"/>
</dbReference>
<dbReference type="RefSeq" id="WP_214610693.1">
    <property type="nucleotide sequence ID" value="NZ_JACATN010000001.1"/>
</dbReference>
<name>A0ABS5WBR6_9FLAO</name>
<reference evidence="1 2" key="1">
    <citation type="submission" date="2020-06" db="EMBL/GenBank/DDBJ databases">
        <authorList>
            <person name="Isaeva M.P."/>
            <person name="Chernysheva N.Y."/>
        </authorList>
    </citation>
    <scope>NUCLEOTIDE SEQUENCE [LARGE SCALE GENOMIC DNA]</scope>
    <source>
        <strain evidence="1 2">KMM 6746</strain>
    </source>
</reference>
<evidence type="ECO:0000313" key="1">
    <source>
        <dbReference type="EMBL" id="MBT2160490.1"/>
    </source>
</evidence>
<comment type="caution">
    <text evidence="1">The sequence shown here is derived from an EMBL/GenBank/DDBJ whole genome shotgun (WGS) entry which is preliminary data.</text>
</comment>
<gene>
    <name evidence="1" type="ORF">HW347_04385</name>
</gene>
<protein>
    <submittedName>
        <fullName evidence="1">Gluconate 2-dehydrogenase subunit 3 family protein</fullName>
    </submittedName>
</protein>
<dbReference type="Pfam" id="PF13618">
    <property type="entry name" value="Gluconate_2-dh3"/>
    <property type="match status" value="1"/>
</dbReference>
<dbReference type="PROSITE" id="PS51257">
    <property type="entry name" value="PROKAR_LIPOPROTEIN"/>
    <property type="match status" value="1"/>
</dbReference>
<dbReference type="Proteomes" id="UP000740413">
    <property type="component" value="Unassembled WGS sequence"/>
</dbReference>
<keyword evidence="2" id="KW-1185">Reference proteome</keyword>
<evidence type="ECO:0000313" key="2">
    <source>
        <dbReference type="Proteomes" id="UP000740413"/>
    </source>
</evidence>
<organism evidence="1 2">
    <name type="scientific">Zobellia barbeyronii</name>
    <dbReference type="NCBI Taxonomy" id="2748009"/>
    <lineage>
        <taxon>Bacteria</taxon>
        <taxon>Pseudomonadati</taxon>
        <taxon>Bacteroidota</taxon>
        <taxon>Flavobacteriia</taxon>
        <taxon>Flavobacteriales</taxon>
        <taxon>Flavobacteriaceae</taxon>
        <taxon>Zobellia</taxon>
    </lineage>
</organism>
<reference evidence="2" key="2">
    <citation type="submission" date="2023-07" db="EMBL/GenBank/DDBJ databases">
        <title>Zobellia barbeyronii sp. nov., a new marine flavobacterium, isolated from green and red algae.</title>
        <authorList>
            <person name="Nedashkovskaya O.I."/>
            <person name="Otstavnykh N."/>
            <person name="Zhukova N."/>
            <person name="Guzev K."/>
            <person name="Chausova V."/>
            <person name="Tekutyeva L."/>
            <person name="Mikhailov V."/>
            <person name="Isaeva M."/>
        </authorList>
    </citation>
    <scope>NUCLEOTIDE SEQUENCE [LARGE SCALE GENOMIC DNA]</scope>
    <source>
        <strain evidence="2">KMM 6746</strain>
    </source>
</reference>
<accession>A0ABS5WBR6</accession>